<dbReference type="GO" id="GO:0006096">
    <property type="term" value="P:glycolytic process"/>
    <property type="evidence" value="ECO:0007669"/>
    <property type="project" value="InterPro"/>
</dbReference>
<dbReference type="PANTHER" id="PTHR18964">
    <property type="entry name" value="ROK (REPRESSOR, ORF, KINASE) FAMILY"/>
    <property type="match status" value="1"/>
</dbReference>
<dbReference type="RefSeq" id="WP_131900452.1">
    <property type="nucleotide sequence ID" value="NZ_SMKU01000250.1"/>
</dbReference>
<protein>
    <recommendedName>
        <fullName evidence="3">Glucokinase</fullName>
        <ecNumber evidence="2">2.7.1.2</ecNumber>
    </recommendedName>
    <alternativeName>
        <fullName evidence="8">Glucose kinase</fullName>
    </alternativeName>
</protein>
<evidence type="ECO:0000256" key="4">
    <source>
        <dbReference type="ARBA" id="ARBA00022679"/>
    </source>
</evidence>
<evidence type="ECO:0000256" key="8">
    <source>
        <dbReference type="ARBA" id="ARBA00032386"/>
    </source>
</evidence>
<dbReference type="GO" id="GO:0005737">
    <property type="term" value="C:cytoplasm"/>
    <property type="evidence" value="ECO:0007669"/>
    <property type="project" value="InterPro"/>
</dbReference>
<dbReference type="InterPro" id="IPR000600">
    <property type="entry name" value="ROK"/>
</dbReference>
<reference evidence="9 10" key="1">
    <citation type="submission" date="2019-03" db="EMBL/GenBank/DDBJ databases">
        <title>Draft genome sequences of novel Actinobacteria.</title>
        <authorList>
            <person name="Sahin N."/>
            <person name="Ay H."/>
            <person name="Saygin H."/>
        </authorList>
    </citation>
    <scope>NUCLEOTIDE SEQUENCE [LARGE SCALE GENOMIC DNA]</scope>
    <source>
        <strain evidence="9 10">H3C3</strain>
    </source>
</reference>
<dbReference type="OrthoDB" id="9810372at2"/>
<name>A0A4R5ANN8_9ACTN</name>
<keyword evidence="10" id="KW-1185">Reference proteome</keyword>
<dbReference type="Gene3D" id="3.30.420.40">
    <property type="match status" value="2"/>
</dbReference>
<dbReference type="PROSITE" id="PS01125">
    <property type="entry name" value="ROK"/>
    <property type="match status" value="1"/>
</dbReference>
<evidence type="ECO:0000313" key="9">
    <source>
        <dbReference type="EMBL" id="TDD73695.1"/>
    </source>
</evidence>
<sequence length="329" mass="34038">MALTIGVDVGGTKVAAGVVDDRGTILEKVRRPTPSTNPKETAEVIAEVVDLLKGKFEEVSAVGLGTAGFVDETRSTVLFAPNLAWRDEPIKEKVESRVGLPVVVENDGNATAWGEARFGAGRGENFIVLVALGTGIGGGIIINGELYRGQFGIGAEMGHFRVVPDGRRCGCGNRGCWEQYASGNALVHEARDLARVAPAMAGRLLELGDGRPEGISGPEVTQAAREGDKAALECFRTVAHWAGQGLADLSAILDPGAFIIGGGLSDAGDLLLDPVRVAFEDALTGRGHRPLPDIRIAELGSAAGIVGAADLARSINAIPAQGYSPSGSV</sequence>
<dbReference type="EMBL" id="SMKU01000250">
    <property type="protein sequence ID" value="TDD73695.1"/>
    <property type="molecule type" value="Genomic_DNA"/>
</dbReference>
<dbReference type="InterPro" id="IPR043129">
    <property type="entry name" value="ATPase_NBD"/>
</dbReference>
<dbReference type="GO" id="GO:0005524">
    <property type="term" value="F:ATP binding"/>
    <property type="evidence" value="ECO:0007669"/>
    <property type="project" value="UniProtKB-KW"/>
</dbReference>
<organism evidence="9 10">
    <name type="scientific">Actinomadura rubrisoli</name>
    <dbReference type="NCBI Taxonomy" id="2530368"/>
    <lineage>
        <taxon>Bacteria</taxon>
        <taxon>Bacillati</taxon>
        <taxon>Actinomycetota</taxon>
        <taxon>Actinomycetes</taxon>
        <taxon>Streptosporangiales</taxon>
        <taxon>Thermomonosporaceae</taxon>
        <taxon>Actinomadura</taxon>
    </lineage>
</organism>
<dbReference type="GO" id="GO:0004340">
    <property type="term" value="F:glucokinase activity"/>
    <property type="evidence" value="ECO:0007669"/>
    <property type="project" value="UniProtKB-EC"/>
</dbReference>
<dbReference type="InterPro" id="IPR004654">
    <property type="entry name" value="ROK_glcA"/>
</dbReference>
<evidence type="ECO:0000313" key="10">
    <source>
        <dbReference type="Proteomes" id="UP000294513"/>
    </source>
</evidence>
<evidence type="ECO:0000256" key="1">
    <source>
        <dbReference type="ARBA" id="ARBA00006479"/>
    </source>
</evidence>
<dbReference type="Pfam" id="PF00480">
    <property type="entry name" value="ROK"/>
    <property type="match status" value="1"/>
</dbReference>
<proteinExistence type="inferred from homology"/>
<keyword evidence="7" id="KW-0067">ATP-binding</keyword>
<dbReference type="NCBIfam" id="TIGR00744">
    <property type="entry name" value="ROK_glcA_fam"/>
    <property type="match status" value="1"/>
</dbReference>
<comment type="caution">
    <text evidence="9">The sequence shown here is derived from an EMBL/GenBank/DDBJ whole genome shotgun (WGS) entry which is preliminary data.</text>
</comment>
<dbReference type="PANTHER" id="PTHR18964:SF173">
    <property type="entry name" value="GLUCOKINASE"/>
    <property type="match status" value="1"/>
</dbReference>
<keyword evidence="5" id="KW-0547">Nucleotide-binding</keyword>
<keyword evidence="4 9" id="KW-0808">Transferase</keyword>
<dbReference type="SUPFAM" id="SSF53067">
    <property type="entry name" value="Actin-like ATPase domain"/>
    <property type="match status" value="1"/>
</dbReference>
<gene>
    <name evidence="9" type="ORF">E1298_33465</name>
</gene>
<evidence type="ECO:0000256" key="6">
    <source>
        <dbReference type="ARBA" id="ARBA00022777"/>
    </source>
</evidence>
<evidence type="ECO:0000256" key="3">
    <source>
        <dbReference type="ARBA" id="ARBA00014701"/>
    </source>
</evidence>
<comment type="similarity">
    <text evidence="1">Belongs to the ROK (NagC/XylR) family.</text>
</comment>
<dbReference type="CDD" id="cd24061">
    <property type="entry name" value="ASKHA_NBD_ROK_SgGLK-like"/>
    <property type="match status" value="1"/>
</dbReference>
<dbReference type="EC" id="2.7.1.2" evidence="2"/>
<dbReference type="AlphaFoldDB" id="A0A4R5ANN8"/>
<dbReference type="Proteomes" id="UP000294513">
    <property type="component" value="Unassembled WGS sequence"/>
</dbReference>
<dbReference type="InterPro" id="IPR049874">
    <property type="entry name" value="ROK_cs"/>
</dbReference>
<accession>A0A4R5ANN8</accession>
<evidence type="ECO:0000256" key="2">
    <source>
        <dbReference type="ARBA" id="ARBA00012323"/>
    </source>
</evidence>
<evidence type="ECO:0000256" key="5">
    <source>
        <dbReference type="ARBA" id="ARBA00022741"/>
    </source>
</evidence>
<evidence type="ECO:0000256" key="7">
    <source>
        <dbReference type="ARBA" id="ARBA00022840"/>
    </source>
</evidence>
<keyword evidence="6 9" id="KW-0418">Kinase</keyword>